<reference evidence="2 3" key="1">
    <citation type="submission" date="2019-03" db="EMBL/GenBank/DDBJ databases">
        <title>Genomic Encyclopedia of Type Strains, Phase IV (KMG-IV): sequencing the most valuable type-strain genomes for metagenomic binning, comparative biology and taxonomic classification.</title>
        <authorList>
            <person name="Goeker M."/>
        </authorList>
    </citation>
    <scope>NUCLEOTIDE SEQUENCE [LARGE SCALE GENOMIC DNA]</scope>
    <source>
        <strain evidence="2 3">DSM 104836</strain>
    </source>
</reference>
<evidence type="ECO:0000256" key="1">
    <source>
        <dbReference type="SAM" id="Coils"/>
    </source>
</evidence>
<accession>A0A4R3JBH0</accession>
<keyword evidence="1" id="KW-0175">Coiled coil</keyword>
<protein>
    <submittedName>
        <fullName evidence="2">Uncharacterized protein</fullName>
    </submittedName>
</protein>
<organism evidence="2 3">
    <name type="scientific">Primorskyibacter sedentarius</name>
    <dbReference type="NCBI Taxonomy" id="745311"/>
    <lineage>
        <taxon>Bacteria</taxon>
        <taxon>Pseudomonadati</taxon>
        <taxon>Pseudomonadota</taxon>
        <taxon>Alphaproteobacteria</taxon>
        <taxon>Rhodobacterales</taxon>
        <taxon>Roseobacteraceae</taxon>
        <taxon>Primorskyibacter</taxon>
    </lineage>
</organism>
<dbReference type="OrthoDB" id="7871100at2"/>
<feature type="coiled-coil region" evidence="1">
    <location>
        <begin position="44"/>
        <end position="120"/>
    </location>
</feature>
<dbReference type="Proteomes" id="UP000295696">
    <property type="component" value="Unassembled WGS sequence"/>
</dbReference>
<dbReference type="RefSeq" id="WP_132245117.1">
    <property type="nucleotide sequence ID" value="NZ_SLZU01000007.1"/>
</dbReference>
<evidence type="ECO:0000313" key="3">
    <source>
        <dbReference type="Proteomes" id="UP000295696"/>
    </source>
</evidence>
<sequence>MTQIQELERRIVAALDRIGQGVETLDAARAAVPEPVPAVDPEEVAQLRAALENERMTNAQLEERVRAIRDKQQGEVHSLRAELESKRAAMEKLDQQLQRLRKANDLLRDSNDALRNALEEGIDEPNLINTSMLAELEGLRATRAADVAENRAVLAALEPLLVNAAGAGPELRAAEDKEGGA</sequence>
<proteinExistence type="predicted"/>
<gene>
    <name evidence="2" type="ORF">EDD52_107101</name>
</gene>
<dbReference type="AlphaFoldDB" id="A0A4R3JBH0"/>
<name>A0A4R3JBH0_9RHOB</name>
<evidence type="ECO:0000313" key="2">
    <source>
        <dbReference type="EMBL" id="TCS63268.1"/>
    </source>
</evidence>
<comment type="caution">
    <text evidence="2">The sequence shown here is derived from an EMBL/GenBank/DDBJ whole genome shotgun (WGS) entry which is preliminary data.</text>
</comment>
<keyword evidence="3" id="KW-1185">Reference proteome</keyword>
<dbReference type="EMBL" id="SLZU01000007">
    <property type="protein sequence ID" value="TCS63268.1"/>
    <property type="molecule type" value="Genomic_DNA"/>
</dbReference>